<evidence type="ECO:0000256" key="7">
    <source>
        <dbReference type="ARBA" id="ARBA00022827"/>
    </source>
</evidence>
<dbReference type="RefSeq" id="WP_252780561.1">
    <property type="nucleotide sequence ID" value="NZ_CP097478.1"/>
</dbReference>
<evidence type="ECO:0000259" key="11">
    <source>
        <dbReference type="Pfam" id="PF01266"/>
    </source>
</evidence>
<dbReference type="InterPro" id="IPR038299">
    <property type="entry name" value="DAO_C_sf"/>
</dbReference>
<evidence type="ECO:0000256" key="4">
    <source>
        <dbReference type="ARBA" id="ARBA00021658"/>
    </source>
</evidence>
<dbReference type="PROSITE" id="PS00977">
    <property type="entry name" value="FAD_G3PDH_1"/>
    <property type="match status" value="1"/>
</dbReference>
<evidence type="ECO:0000256" key="1">
    <source>
        <dbReference type="ARBA" id="ARBA00001974"/>
    </source>
</evidence>
<dbReference type="InterPro" id="IPR036188">
    <property type="entry name" value="FAD/NAD-bd_sf"/>
</dbReference>
<comment type="cofactor">
    <cofactor evidence="1">
        <name>FAD</name>
        <dbReference type="ChEBI" id="CHEBI:57692"/>
    </cofactor>
</comment>
<feature type="domain" description="FAD dependent oxidoreductase" evidence="11">
    <location>
        <begin position="22"/>
        <end position="351"/>
    </location>
</feature>
<dbReference type="SUPFAM" id="SSF51905">
    <property type="entry name" value="FAD/NAD(P)-binding domain"/>
    <property type="match status" value="1"/>
</dbReference>
<dbReference type="Pfam" id="PF16901">
    <property type="entry name" value="DAO_C"/>
    <property type="match status" value="1"/>
</dbReference>
<dbReference type="EMBL" id="CP097478">
    <property type="protein sequence ID" value="USS93683.1"/>
    <property type="molecule type" value="Genomic_DNA"/>
</dbReference>
<evidence type="ECO:0000313" key="13">
    <source>
        <dbReference type="EMBL" id="USS93683.1"/>
    </source>
</evidence>
<evidence type="ECO:0000256" key="10">
    <source>
        <dbReference type="ARBA" id="ARBA00049503"/>
    </source>
</evidence>
<evidence type="ECO:0000256" key="9">
    <source>
        <dbReference type="ARBA" id="ARBA00032349"/>
    </source>
</evidence>
<gene>
    <name evidence="13" type="ORF">M8332_02195</name>
</gene>
<keyword evidence="6" id="KW-0319">Glycerol metabolism</keyword>
<evidence type="ECO:0000256" key="5">
    <source>
        <dbReference type="ARBA" id="ARBA00022630"/>
    </source>
</evidence>
<protein>
    <recommendedName>
        <fullName evidence="4">Alpha-glycerophosphate oxidase</fullName>
        <ecNumber evidence="3">1.1.3.21</ecNumber>
    </recommendedName>
    <alternativeName>
        <fullName evidence="9">Glycerol-3-phosphate oxidase</fullName>
    </alternativeName>
</protein>
<keyword evidence="5" id="KW-0285">Flavoprotein</keyword>
<keyword evidence="14" id="KW-1185">Reference proteome</keyword>
<dbReference type="EC" id="1.1.3.21" evidence="3"/>
<dbReference type="Pfam" id="PF01266">
    <property type="entry name" value="DAO"/>
    <property type="match status" value="1"/>
</dbReference>
<dbReference type="Gene3D" id="3.50.50.60">
    <property type="entry name" value="FAD/NAD(P)-binding domain"/>
    <property type="match status" value="1"/>
</dbReference>
<name>A0ABY5C689_9LACO</name>
<feature type="domain" description="Alpha-glycerophosphate oxidase C-terminal" evidence="12">
    <location>
        <begin position="458"/>
        <end position="577"/>
    </location>
</feature>
<reference evidence="13" key="1">
    <citation type="submission" date="2022-05" db="EMBL/GenBank/DDBJ databases">
        <authorList>
            <person name="Oliphant S.A."/>
            <person name="Watson-Haigh N.S."/>
            <person name="Sumby K.M."/>
            <person name="Gardner J.M."/>
            <person name="Jiranek V."/>
        </authorList>
    </citation>
    <scope>NUCLEOTIDE SEQUENCE</scope>
    <source>
        <strain evidence="13">Ru20-1</strain>
    </source>
</reference>
<dbReference type="InterPro" id="IPR031656">
    <property type="entry name" value="DAO_C"/>
</dbReference>
<accession>A0ABY5C689</accession>
<organism evidence="13 14">
    <name type="scientific">Fructilactobacillus ixorae</name>
    <dbReference type="NCBI Taxonomy" id="1750535"/>
    <lineage>
        <taxon>Bacteria</taxon>
        <taxon>Bacillati</taxon>
        <taxon>Bacillota</taxon>
        <taxon>Bacilli</taxon>
        <taxon>Lactobacillales</taxon>
        <taxon>Lactobacillaceae</taxon>
        <taxon>Fructilactobacillus</taxon>
    </lineage>
</organism>
<proteinExistence type="inferred from homology"/>
<dbReference type="PANTHER" id="PTHR11985">
    <property type="entry name" value="GLYCEROL-3-PHOSPHATE DEHYDROGENASE"/>
    <property type="match status" value="1"/>
</dbReference>
<dbReference type="Proteomes" id="UP001057532">
    <property type="component" value="Chromosome"/>
</dbReference>
<evidence type="ECO:0000259" key="12">
    <source>
        <dbReference type="Pfam" id="PF16901"/>
    </source>
</evidence>
<dbReference type="Gene3D" id="1.10.8.870">
    <property type="entry name" value="Alpha-glycerophosphate oxidase, cap domain"/>
    <property type="match status" value="1"/>
</dbReference>
<evidence type="ECO:0000256" key="2">
    <source>
        <dbReference type="ARBA" id="ARBA00007330"/>
    </source>
</evidence>
<keyword evidence="7" id="KW-0274">FAD</keyword>
<evidence type="ECO:0000256" key="6">
    <source>
        <dbReference type="ARBA" id="ARBA00022798"/>
    </source>
</evidence>
<evidence type="ECO:0000256" key="3">
    <source>
        <dbReference type="ARBA" id="ARBA00013104"/>
    </source>
</evidence>
<dbReference type="PANTHER" id="PTHR11985:SF35">
    <property type="entry name" value="ANAEROBIC GLYCEROL-3-PHOSPHATE DEHYDROGENASE SUBUNIT A"/>
    <property type="match status" value="1"/>
</dbReference>
<evidence type="ECO:0000313" key="14">
    <source>
        <dbReference type="Proteomes" id="UP001057532"/>
    </source>
</evidence>
<dbReference type="InterPro" id="IPR000447">
    <property type="entry name" value="G3P_DH_FAD-dep"/>
</dbReference>
<comment type="catalytic activity">
    <reaction evidence="10">
        <text>sn-glycerol 3-phosphate + O2 = dihydroxyacetone phosphate + H2O2</text>
        <dbReference type="Rhea" id="RHEA:18369"/>
        <dbReference type="ChEBI" id="CHEBI:15379"/>
        <dbReference type="ChEBI" id="CHEBI:16240"/>
        <dbReference type="ChEBI" id="CHEBI:57597"/>
        <dbReference type="ChEBI" id="CHEBI:57642"/>
        <dbReference type="EC" id="1.1.3.21"/>
    </reaction>
</comment>
<dbReference type="PRINTS" id="PR01001">
    <property type="entry name" value="FADG3PDH"/>
</dbReference>
<comment type="similarity">
    <text evidence="2">Belongs to the FAD-dependent glycerol-3-phosphate dehydrogenase family.</text>
</comment>
<sequence length="605" mass="67886">MVKFSFKQRDELVTKLKQTDFDVVIIGGGITGAGIAVQAAGAGLKTALIEMQDFAEGTSSRSTKLVHGGIRYLKTFDVDVVKDTVQERARVQRIAPHIPRAAKMLMPIYKDPDATFTPLGIKVAMAIYDQLSGISVNSPASHRFLNAQEAQEYLPQINSTKLAGLAIYLDYKNNDARLTIDNLKQAVDDGAIAVSHLQATEIANDGDLKVVTAIDELSQTAVQIRSKLVINASGPWFDQVARLADQQHQPKIRGTKGIHLVVDTAVLNVPETVYFDSGHHDGRMIFVIPRFGKTYFGTTDTDYRGDYRNPEVEPADVNYLLSAINHHFPSTNVTLADVESSWVGIRPLIGTGDYNGNTQKKNLNDSQIREVSQKIQAYFEHKVSIEQLDQYLTTRLSPDKSASQVSRGFQIKLDNGVVNVSGGKLTDYRLMAQMAMEQVKTYFQTHWNYLIKLIDSTEYQISGGHFDPTKVELNLERFAKILMDTGLNSKTASRIASLFGSNALKIADYVKTGRQAPGLTLAETSVLNYSLDYEMVVRPIDFFLRRTNYLLFDPTRMEQIQEAVITEMSYQLGWDLETERAMRSEYYRIRDVIQLRQLKENQDDE</sequence>
<dbReference type="Gene3D" id="3.30.9.10">
    <property type="entry name" value="D-Amino Acid Oxidase, subunit A, domain 2"/>
    <property type="match status" value="1"/>
</dbReference>
<dbReference type="InterPro" id="IPR006076">
    <property type="entry name" value="FAD-dep_OxRdtase"/>
</dbReference>
<keyword evidence="8" id="KW-0560">Oxidoreductase</keyword>
<evidence type="ECO:0000256" key="8">
    <source>
        <dbReference type="ARBA" id="ARBA00023002"/>
    </source>
</evidence>